<dbReference type="InterPro" id="IPR036661">
    <property type="entry name" value="Luciferase-like_sf"/>
</dbReference>
<dbReference type="PANTHER" id="PTHR30137">
    <property type="entry name" value="LUCIFERASE-LIKE MONOOXYGENASE"/>
    <property type="match status" value="1"/>
</dbReference>
<dbReference type="EC" id="1.14.13.107" evidence="2"/>
<protein>
    <submittedName>
        <fullName evidence="2">Limonene 1,2-monooxygenase</fullName>
        <ecNumber evidence="2">1.14.13.107</ecNumber>
    </submittedName>
</protein>
<evidence type="ECO:0000259" key="1">
    <source>
        <dbReference type="Pfam" id="PF00296"/>
    </source>
</evidence>
<accession>A0A5B8R5L7</accession>
<dbReference type="Pfam" id="PF00296">
    <property type="entry name" value="Bac_luciferase"/>
    <property type="match status" value="1"/>
</dbReference>
<organism evidence="2">
    <name type="scientific">uncultured organism</name>
    <dbReference type="NCBI Taxonomy" id="155900"/>
    <lineage>
        <taxon>unclassified sequences</taxon>
        <taxon>environmental samples</taxon>
    </lineage>
</organism>
<keyword evidence="2" id="KW-0503">Monooxygenase</keyword>
<dbReference type="Gene3D" id="3.20.20.30">
    <property type="entry name" value="Luciferase-like domain"/>
    <property type="match status" value="1"/>
</dbReference>
<dbReference type="GO" id="GO:0052601">
    <property type="term" value="F:limonene 1,2-monooxygenase [NAD(P)H) activity"/>
    <property type="evidence" value="ECO:0007669"/>
    <property type="project" value="UniProtKB-EC"/>
</dbReference>
<dbReference type="AlphaFoldDB" id="A0A5B8R5L7"/>
<dbReference type="InterPro" id="IPR011251">
    <property type="entry name" value="Luciferase-like_dom"/>
</dbReference>
<gene>
    <name evidence="2" type="primary">limB</name>
    <name evidence="2" type="ORF">KBTEX_00086</name>
</gene>
<proteinExistence type="predicted"/>
<keyword evidence="2" id="KW-0560">Oxidoreductase</keyword>
<name>A0A5B8R5L7_9ZZZZ</name>
<dbReference type="PANTHER" id="PTHR30137:SF6">
    <property type="entry name" value="LUCIFERASE-LIKE MONOOXYGENASE"/>
    <property type="match status" value="1"/>
</dbReference>
<sequence>MSTASATPRTAGPQQDPMRYSIFSVQDHYPGEKYPGHERTVPGLYREVVDQARLADRLGYDTFFVAEHHFHEYGAVPNPAVMLSHLAAHTQRIRLGSAISILTFHDPRVVAESYAMVDALSGGRLVLGVGSGYLKHEFEGFGVEGAEKRDRFDENLGLVRRLLAGERVTHEGTYQHLDGVKLNVPPVQDPHPPIKVAVLRAEAAYHIGHAGHDLVCVPYASVDGWDEIAPLVHSYHQGRAEAGLPGHSDDAVVALHTHVAESAEEVRRNAADPFDLYVDSRLYAKKQTYDDIMASGLSLFGTPDEVADKLVELYGNGVQHVMMLQNFGHMPPETVKRSMQLVAEEVMPRVNRRLGHTATA</sequence>
<dbReference type="InterPro" id="IPR050766">
    <property type="entry name" value="Bact_Lucif_Oxidored"/>
</dbReference>
<evidence type="ECO:0000313" key="2">
    <source>
        <dbReference type="EMBL" id="QEA03786.1"/>
    </source>
</evidence>
<dbReference type="SUPFAM" id="SSF51679">
    <property type="entry name" value="Bacterial luciferase-like"/>
    <property type="match status" value="1"/>
</dbReference>
<dbReference type="EMBL" id="MN079076">
    <property type="protein sequence ID" value="QEA03786.1"/>
    <property type="molecule type" value="Genomic_DNA"/>
</dbReference>
<feature type="domain" description="Luciferase-like" evidence="1">
    <location>
        <begin position="25"/>
        <end position="320"/>
    </location>
</feature>
<reference evidence="2" key="1">
    <citation type="submission" date="2019-06" db="EMBL/GenBank/DDBJ databases">
        <authorList>
            <person name="Murdoch R.W."/>
            <person name="Fathepure B."/>
        </authorList>
    </citation>
    <scope>NUCLEOTIDE SEQUENCE</scope>
</reference>